<comment type="caution">
    <text evidence="4">The sequence shown here is derived from an EMBL/GenBank/DDBJ whole genome shotgun (WGS) entry which is preliminary data.</text>
</comment>
<dbReference type="InterPro" id="IPR024455">
    <property type="entry name" value="Phage_capsid"/>
</dbReference>
<accession>A0ABS5BUM7</accession>
<protein>
    <submittedName>
        <fullName evidence="4">Phage major capsid protein</fullName>
    </submittedName>
</protein>
<keyword evidence="5" id="KW-1185">Reference proteome</keyword>
<dbReference type="RefSeq" id="WP_210656450.1">
    <property type="nucleotide sequence ID" value="NZ_JAGKQQ010000001.1"/>
</dbReference>
<dbReference type="SUPFAM" id="SSF56563">
    <property type="entry name" value="Major capsid protein gp5"/>
    <property type="match status" value="1"/>
</dbReference>
<feature type="region of interest" description="Disordered" evidence="2">
    <location>
        <begin position="1"/>
        <end position="40"/>
    </location>
</feature>
<reference evidence="4 5" key="1">
    <citation type="submission" date="2021-04" db="EMBL/GenBank/DDBJ databases">
        <authorList>
            <person name="Ivanova A."/>
        </authorList>
    </citation>
    <scope>NUCLEOTIDE SEQUENCE [LARGE SCALE GENOMIC DNA]</scope>
    <source>
        <strain evidence="4 5">G18</strain>
    </source>
</reference>
<gene>
    <name evidence="4" type="ORF">J8F10_19405</name>
</gene>
<dbReference type="Pfam" id="PF05065">
    <property type="entry name" value="Phage_capsid"/>
    <property type="match status" value="1"/>
</dbReference>
<sequence>MSTKSRSSAEEIQGSIDSLMAEADALQAKETLSPEEQSHLDEVLSQIEQLQSDLAAAQSSQRLLAAKNRMQQPTRPAPKVAATPKRNDRDEFSEGLRLWMLSRTAEPDHSSEAHFRTREAGFMLGSGSAKIKCDYRGLNFKQRTILTKGGSGSGAEWIYKSYSDHVTEYLTYFSPFVGTLATETTGDGNARDYFRIDDTGLKSTYLTASAGTDSNPTIPDTNIASAAVTINTFDLTSGYQKISYQELRDAHAAVGIVEKIAKANSNSHARKLEDEILNASGNGSTGVQGLFAVDNVLTPVTSSNFNSDAQSYLEDMYFRIPMQYRQNAMWLYNDVTAKRLRKYLKDADKRSLFDKNIVDGVEWDTLLGKRAYVSQYMADDVILFFVPDFYMLRMVEGQRFDTLVEKYHPHTAYCGLMSFGGAWLGPTGASGAVHSLTITS</sequence>
<evidence type="ECO:0000313" key="5">
    <source>
        <dbReference type="Proteomes" id="UP000676565"/>
    </source>
</evidence>
<name>A0ABS5BUM7_9BACT</name>
<evidence type="ECO:0000313" key="4">
    <source>
        <dbReference type="EMBL" id="MBP3957419.1"/>
    </source>
</evidence>
<dbReference type="NCBIfam" id="TIGR01554">
    <property type="entry name" value="major_cap_HK97"/>
    <property type="match status" value="1"/>
</dbReference>
<evidence type="ECO:0000259" key="3">
    <source>
        <dbReference type="Pfam" id="PF05065"/>
    </source>
</evidence>
<feature type="region of interest" description="Disordered" evidence="2">
    <location>
        <begin position="67"/>
        <end position="89"/>
    </location>
</feature>
<evidence type="ECO:0000256" key="2">
    <source>
        <dbReference type="SAM" id="MobiDB-lite"/>
    </source>
</evidence>
<dbReference type="InterPro" id="IPR054612">
    <property type="entry name" value="Phage_capsid-like_C"/>
</dbReference>
<proteinExistence type="predicted"/>
<dbReference type="EMBL" id="JAGKQQ010000001">
    <property type="protein sequence ID" value="MBP3957419.1"/>
    <property type="molecule type" value="Genomic_DNA"/>
</dbReference>
<evidence type="ECO:0000256" key="1">
    <source>
        <dbReference type="ARBA" id="ARBA00004328"/>
    </source>
</evidence>
<feature type="domain" description="Phage capsid-like C-terminal" evidence="3">
    <location>
        <begin position="164"/>
        <end position="422"/>
    </location>
</feature>
<dbReference type="Proteomes" id="UP000676565">
    <property type="component" value="Unassembled WGS sequence"/>
</dbReference>
<comment type="subcellular location">
    <subcellularLocation>
        <location evidence="1">Virion</location>
    </subcellularLocation>
</comment>
<organism evidence="4 5">
    <name type="scientific">Gemmata palustris</name>
    <dbReference type="NCBI Taxonomy" id="2822762"/>
    <lineage>
        <taxon>Bacteria</taxon>
        <taxon>Pseudomonadati</taxon>
        <taxon>Planctomycetota</taxon>
        <taxon>Planctomycetia</taxon>
        <taxon>Gemmatales</taxon>
        <taxon>Gemmataceae</taxon>
        <taxon>Gemmata</taxon>
    </lineage>
</organism>